<evidence type="ECO:0000313" key="2">
    <source>
        <dbReference type="Proteomes" id="UP000501648"/>
    </source>
</evidence>
<dbReference type="SUPFAM" id="SSF51905">
    <property type="entry name" value="FAD/NAD(P)-binding domain"/>
    <property type="match status" value="1"/>
</dbReference>
<dbReference type="Pfam" id="PF13450">
    <property type="entry name" value="NAD_binding_8"/>
    <property type="match status" value="1"/>
</dbReference>
<sequence length="539" mass="59743">MQRRSFVLGAAAAGAAAVGMGGILWKWREVQPHVRAPGRAEGHFLRDLARNPGILPAPEQVLDTDIAILGSGIAGLTAAWKLERCGHQDFLVIDGPEADGNAAGAQYGEYACPTGAHYLPLPSQECLHVREILADLGVILRDAQAERPYYDERYLLHAPDERLLVAGHWFEGLLPPLQPGEQEQLERFNRSMDSLRNSRDAQGRRPFMLPSAQSSDDPRWLALDRITMRQWLDQEGYRSPALHWLVNYGCRDDYGARYDQVSAWAGLHYFCSRIGQAANAGDGAWLTWPGGLQPLAAGLARRIGARRRAGTVLRLEETSQGVEALCMVLRDGKPTCFLLRACKAICAMPLFVAARVTPSLRALGIDPARHLPPRAPWLVANFLLKRFPAERPEAPLSWDNVVYREPGLGYVVSTHQDIRVHPPEKTVLTSYVALTHLAPEQARRWMDQASAEQLLALAMEDLQLAYGWNFGACVERVDITLRAHAMAIPTPGFRSNVALRRLQQAQGKILYAHSDLSGLSLFEEASWWGYQAALKALPT</sequence>
<dbReference type="Proteomes" id="UP000501648">
    <property type="component" value="Chromosome"/>
</dbReference>
<reference evidence="1 2" key="1">
    <citation type="journal article" date="2012" name="J. Bacteriol.">
        <title>Genome sequence of the pathogenic Herbaspirillum seropedicae strain Os34, isolated from rice roots.</title>
        <authorList>
            <person name="Ye W."/>
            <person name="Ye S."/>
            <person name="Liu J."/>
            <person name="Chang S."/>
            <person name="Chen M."/>
            <person name="Zhu B."/>
            <person name="Guo L."/>
            <person name="An Q."/>
        </authorList>
    </citation>
    <scope>NUCLEOTIDE SEQUENCE [LARGE SCALE GENOMIC DNA]</scope>
    <source>
        <strain evidence="1 2">Os34</strain>
    </source>
</reference>
<dbReference type="AlphaFoldDB" id="A0A6M3ZU32"/>
<dbReference type="RefSeq" id="WP_017451729.1">
    <property type="nucleotide sequence ID" value="NZ_CP008956.1"/>
</dbReference>
<gene>
    <name evidence="1" type="ORF">C798_17100</name>
</gene>
<accession>A0A6M3ZU32</accession>
<dbReference type="InterPro" id="IPR036188">
    <property type="entry name" value="FAD/NAD-bd_sf"/>
</dbReference>
<name>A0A6M3ZU32_9BURK</name>
<evidence type="ECO:0000313" key="1">
    <source>
        <dbReference type="EMBL" id="QJQ01891.1"/>
    </source>
</evidence>
<dbReference type="Gene3D" id="3.50.50.60">
    <property type="entry name" value="FAD/NAD(P)-binding domain"/>
    <property type="match status" value="1"/>
</dbReference>
<protein>
    <submittedName>
        <fullName evidence="1">NAD(P)/FAD-dependent oxidoreductase</fullName>
    </submittedName>
</protein>
<organism evidence="1 2">
    <name type="scientific">Herbaspirillum rubrisubalbicans Os34</name>
    <dbReference type="NCBI Taxonomy" id="1235827"/>
    <lineage>
        <taxon>Bacteria</taxon>
        <taxon>Pseudomonadati</taxon>
        <taxon>Pseudomonadota</taxon>
        <taxon>Betaproteobacteria</taxon>
        <taxon>Burkholderiales</taxon>
        <taxon>Oxalobacteraceae</taxon>
        <taxon>Herbaspirillum</taxon>
    </lineage>
</organism>
<proteinExistence type="predicted"/>
<dbReference type="EMBL" id="CP008956">
    <property type="protein sequence ID" value="QJQ01891.1"/>
    <property type="molecule type" value="Genomic_DNA"/>
</dbReference>